<evidence type="ECO:0000256" key="2">
    <source>
        <dbReference type="ARBA" id="ARBA00022723"/>
    </source>
</evidence>
<dbReference type="InterPro" id="IPR004137">
    <property type="entry name" value="HCP/CODH"/>
</dbReference>
<gene>
    <name evidence="5" type="ORF">SAMN02746098_04300</name>
</gene>
<evidence type="ECO:0000256" key="1">
    <source>
        <dbReference type="ARBA" id="ARBA00022485"/>
    </source>
</evidence>
<keyword evidence="4" id="KW-0411">Iron-sulfur</keyword>
<dbReference type="EMBL" id="FQXJ01000020">
    <property type="protein sequence ID" value="SHI56760.1"/>
    <property type="molecule type" value="Genomic_DNA"/>
</dbReference>
<evidence type="ECO:0000313" key="6">
    <source>
        <dbReference type="Proteomes" id="UP000183954"/>
    </source>
</evidence>
<dbReference type="GO" id="GO:0016491">
    <property type="term" value="F:oxidoreductase activity"/>
    <property type="evidence" value="ECO:0007669"/>
    <property type="project" value="InterPro"/>
</dbReference>
<accession>A0A1M6C6U7</accession>
<sequence length="514" mass="54963">MRQVRRKTMDTAARDYLFKAKNEGLQLSWNKYEGMLPQDGFSQIGLSCYECLQGPCRLNPFRPEENSTVCGLGNDELVLLWLTRQAGENRELVAAGSQMLAELKSKVSVGEVALDLLQLKATKWSVNGTDLGDLVMGLSLKFAELTYHRAQSKTCNINDLMTLGTQQINLAGFNADLAEVLYGKYSSQSRLVGLGVIKEKAVNICLDGVSPLMLAKAFELRNELEGEAIQLGASDGLNIVLAGDFSSNFGFNTSCNQGTVEFAVLTGLVDLYLIGDGLGKGRIPAASYHTVVASAVSTKEALKEVFMQGIAAYSQRNLKKVKVSNQVEKAEGVSDINPLGIKSLLGQGLIKGICVIGGGSNLKLTEDLGNLDLARKLSFQKVLCLTYGNSAVTLAKYGCLNSERLENKVLADELEGEATPLICSVGGEGDAAKLIEVLGAVGVEKVVAVFPELTSARDLQMALALAQTGAKVFTGVQLPVAGSVKISEEIGKVIEYSEPKDLADTVAKCFGIQE</sequence>
<dbReference type="Pfam" id="PF03063">
    <property type="entry name" value="Prismane"/>
    <property type="match status" value="1"/>
</dbReference>
<dbReference type="SUPFAM" id="SSF56821">
    <property type="entry name" value="Prismane protein-like"/>
    <property type="match status" value="1"/>
</dbReference>
<keyword evidence="2" id="KW-0479">Metal-binding</keyword>
<protein>
    <submittedName>
        <fullName evidence="5">Prismane/CO dehydrogenase family protein</fullName>
    </submittedName>
</protein>
<keyword evidence="6" id="KW-1185">Reference proteome</keyword>
<dbReference type="GO" id="GO:0051539">
    <property type="term" value="F:4 iron, 4 sulfur cluster binding"/>
    <property type="evidence" value="ECO:0007669"/>
    <property type="project" value="UniProtKB-KW"/>
</dbReference>
<dbReference type="InterPro" id="IPR011254">
    <property type="entry name" value="Prismane-like_sf"/>
</dbReference>
<evidence type="ECO:0000256" key="4">
    <source>
        <dbReference type="ARBA" id="ARBA00023014"/>
    </source>
</evidence>
<evidence type="ECO:0000256" key="3">
    <source>
        <dbReference type="ARBA" id="ARBA00023004"/>
    </source>
</evidence>
<dbReference type="GO" id="GO:0046872">
    <property type="term" value="F:metal ion binding"/>
    <property type="evidence" value="ECO:0007669"/>
    <property type="project" value="UniProtKB-KW"/>
</dbReference>
<evidence type="ECO:0000313" key="5">
    <source>
        <dbReference type="EMBL" id="SHI56760.1"/>
    </source>
</evidence>
<keyword evidence="3" id="KW-0408">Iron</keyword>
<dbReference type="RefSeq" id="WP_073032055.1">
    <property type="nucleotide sequence ID" value="NZ_FQXJ01000020.1"/>
</dbReference>
<organism evidence="5 6">
    <name type="scientific">Desulfosporosinus lacus DSM 15449</name>
    <dbReference type="NCBI Taxonomy" id="1121420"/>
    <lineage>
        <taxon>Bacteria</taxon>
        <taxon>Bacillati</taxon>
        <taxon>Bacillota</taxon>
        <taxon>Clostridia</taxon>
        <taxon>Eubacteriales</taxon>
        <taxon>Desulfitobacteriaceae</taxon>
        <taxon>Desulfosporosinus</taxon>
    </lineage>
</organism>
<dbReference type="STRING" id="1121420.SAMN02746098_04300"/>
<keyword evidence="1" id="KW-0004">4Fe-4S</keyword>
<dbReference type="Gene3D" id="3.40.50.2030">
    <property type="match status" value="2"/>
</dbReference>
<dbReference type="Proteomes" id="UP000183954">
    <property type="component" value="Unassembled WGS sequence"/>
</dbReference>
<dbReference type="OrthoDB" id="1802897at2"/>
<dbReference type="InterPro" id="IPR016099">
    <property type="entry name" value="Prismane-like_a/b-sand"/>
</dbReference>
<name>A0A1M6C6U7_9FIRM</name>
<proteinExistence type="predicted"/>
<dbReference type="AlphaFoldDB" id="A0A1M6C6U7"/>
<reference evidence="6" key="1">
    <citation type="submission" date="2016-11" db="EMBL/GenBank/DDBJ databases">
        <authorList>
            <person name="Varghese N."/>
            <person name="Submissions S."/>
        </authorList>
    </citation>
    <scope>NUCLEOTIDE SEQUENCE [LARGE SCALE GENOMIC DNA]</scope>
    <source>
        <strain evidence="6">DSM 15449</strain>
    </source>
</reference>